<accession>A0A426TV80</accession>
<evidence type="ECO:0000313" key="4">
    <source>
        <dbReference type="EMBL" id="RRR69304.1"/>
    </source>
</evidence>
<protein>
    <submittedName>
        <fullName evidence="4">DEAD/DEAH box helicase</fullName>
    </submittedName>
</protein>
<dbReference type="InterPro" id="IPR011545">
    <property type="entry name" value="DEAD/DEAH_box_helicase_dom"/>
</dbReference>
<dbReference type="Gene3D" id="3.40.50.300">
    <property type="entry name" value="P-loop containing nucleotide triphosphate hydrolases"/>
    <property type="match status" value="2"/>
</dbReference>
<dbReference type="GO" id="GO:0043138">
    <property type="term" value="F:3'-5' DNA helicase activity"/>
    <property type="evidence" value="ECO:0007669"/>
    <property type="project" value="TreeGrafter"/>
</dbReference>
<keyword evidence="4" id="KW-0347">Helicase</keyword>
<feature type="domain" description="Helicase ATP-binding" evidence="3">
    <location>
        <begin position="201"/>
        <end position="480"/>
    </location>
</feature>
<dbReference type="InterPro" id="IPR027417">
    <property type="entry name" value="P-loop_NTPase"/>
</dbReference>
<dbReference type="InterPro" id="IPR001650">
    <property type="entry name" value="Helicase_C-like"/>
</dbReference>
<keyword evidence="4" id="KW-0378">Hydrolase</keyword>
<organism evidence="4 5">
    <name type="scientific">Candidatus Viridilinea halotolerans</name>
    <dbReference type="NCBI Taxonomy" id="2491704"/>
    <lineage>
        <taxon>Bacteria</taxon>
        <taxon>Bacillati</taxon>
        <taxon>Chloroflexota</taxon>
        <taxon>Chloroflexia</taxon>
        <taxon>Chloroflexales</taxon>
        <taxon>Chloroflexineae</taxon>
        <taxon>Oscillochloridaceae</taxon>
        <taxon>Candidatus Viridilinea</taxon>
    </lineage>
</organism>
<keyword evidence="2" id="KW-0067">ATP-binding</keyword>
<evidence type="ECO:0000313" key="5">
    <source>
        <dbReference type="Proteomes" id="UP000280307"/>
    </source>
</evidence>
<dbReference type="GO" id="GO:0005524">
    <property type="term" value="F:ATP binding"/>
    <property type="evidence" value="ECO:0007669"/>
    <property type="project" value="UniProtKB-KW"/>
</dbReference>
<dbReference type="GO" id="GO:0036297">
    <property type="term" value="P:interstrand cross-link repair"/>
    <property type="evidence" value="ECO:0007669"/>
    <property type="project" value="TreeGrafter"/>
</dbReference>
<evidence type="ECO:0000256" key="1">
    <source>
        <dbReference type="ARBA" id="ARBA00022741"/>
    </source>
</evidence>
<dbReference type="GO" id="GO:0006289">
    <property type="term" value="P:nucleotide-excision repair"/>
    <property type="evidence" value="ECO:0007669"/>
    <property type="project" value="TreeGrafter"/>
</dbReference>
<dbReference type="EMBL" id="RSAS01000647">
    <property type="protein sequence ID" value="RRR69304.1"/>
    <property type="molecule type" value="Genomic_DNA"/>
</dbReference>
<evidence type="ECO:0000259" key="3">
    <source>
        <dbReference type="PROSITE" id="PS51192"/>
    </source>
</evidence>
<dbReference type="PANTHER" id="PTHR47957">
    <property type="entry name" value="ATP-DEPENDENT HELICASE HRQ1"/>
    <property type="match status" value="1"/>
</dbReference>
<dbReference type="SUPFAM" id="SSF52540">
    <property type="entry name" value="P-loop containing nucleoside triphosphate hydrolases"/>
    <property type="match status" value="1"/>
</dbReference>
<dbReference type="SMART" id="SM00487">
    <property type="entry name" value="DEXDc"/>
    <property type="match status" value="1"/>
</dbReference>
<proteinExistence type="predicted"/>
<dbReference type="GO" id="GO:0003676">
    <property type="term" value="F:nucleic acid binding"/>
    <property type="evidence" value="ECO:0007669"/>
    <property type="project" value="InterPro"/>
</dbReference>
<dbReference type="InterPro" id="IPR014001">
    <property type="entry name" value="Helicase_ATP-bd"/>
</dbReference>
<dbReference type="Pfam" id="PF00271">
    <property type="entry name" value="Helicase_C"/>
    <property type="match status" value="1"/>
</dbReference>
<dbReference type="Proteomes" id="UP000280307">
    <property type="component" value="Unassembled WGS sequence"/>
</dbReference>
<feature type="non-terminal residue" evidence="4">
    <location>
        <position position="800"/>
    </location>
</feature>
<comment type="caution">
    <text evidence="4">The sequence shown here is derived from an EMBL/GenBank/DDBJ whole genome shotgun (WGS) entry which is preliminary data.</text>
</comment>
<evidence type="ECO:0000256" key="2">
    <source>
        <dbReference type="ARBA" id="ARBA00022840"/>
    </source>
</evidence>
<dbReference type="AlphaFoldDB" id="A0A426TV80"/>
<dbReference type="PROSITE" id="PS51192">
    <property type="entry name" value="HELICASE_ATP_BIND_1"/>
    <property type="match status" value="1"/>
</dbReference>
<dbReference type="Pfam" id="PF00270">
    <property type="entry name" value="DEAD"/>
    <property type="match status" value="1"/>
</dbReference>
<sequence>MVACPMNADATQALADDLLTFIEQREAAQIAYGVYDVTMTGAEVLAGYRPVDVTRVPLVDRERALKEALRWLAAEVLIICFDGADDPAEWVFRSRIAEMVRLLSKLRQRLPPRSDSERRRQHISRAKALSGDVTFHVVPRQVPQRRRVPADYLALLGDKPEHADCARLLHAAITTHLPKLQKLSQFQEDALREILQVIELSAARGSERGVVVTAGTGAGKTYAFFLPVLVKVILDRVLRKKIGVKAICIYPRLALSENQLRDFVEAIFCVNQVLAAEDLPLISIGIESGSAVYECSDFQRTDQKSQASLASRGWRYDAQFGGYLAPFAYCVGSADYDCAQVPQQLGVLPNASRTLCCPACGATYPYILFARDVMAEAPPDILIATTESLNKRLITAQYQYLFGTHQFCAPSVVMLDEIHLQTSTAGTQVALLLRRLLARVRLGKQERGEQANLAFVGLSATIADPRAFLAELSGIPAQNISEVRPKDDELEVIGAERYIFVRAGEGEDTAVISTLIQTAMCVLHTMPQPPAGNPLARYRAFGFVQSLDVVGRWLYQMNDAEKMQPGLQEKRKQLREQPVRFAQWPIAAIPLYAYRFPPYNRQLFPNLFGAGGGNGCGCEQGHPDQNCPYFAAGECWWVLSQKGKARREPLNIRRKSGADRAQPIMPDDDLIITTSALEVGYDDEALMCVIQYTAPSNVASFVQRKGRGGRKVGTRPLVVTVLSPYKSTDLFLFRNQHLLTDPTFRKLPLNAQNRYLQRIHGFYALCDWLAYRAHSAGFPLNIDYLSRSALAYLMEQTADV</sequence>
<dbReference type="PANTHER" id="PTHR47957:SF3">
    <property type="entry name" value="ATP-DEPENDENT HELICASE HRQ1"/>
    <property type="match status" value="1"/>
</dbReference>
<keyword evidence="1" id="KW-0547">Nucleotide-binding</keyword>
<gene>
    <name evidence="4" type="ORF">EI684_15930</name>
</gene>
<name>A0A426TV80_9CHLR</name>
<reference evidence="4 5" key="1">
    <citation type="submission" date="2018-12" db="EMBL/GenBank/DDBJ databases">
        <title>Genome Sequence of Candidatus Viridilinea halotolerans isolated from saline sulfide-rich spring.</title>
        <authorList>
            <person name="Grouzdev D.S."/>
            <person name="Burganskaya E.I."/>
            <person name="Krutkina M.S."/>
            <person name="Sukhacheva M.V."/>
            <person name="Gorlenko V.M."/>
        </authorList>
    </citation>
    <scope>NUCLEOTIDE SEQUENCE [LARGE SCALE GENOMIC DNA]</scope>
    <source>
        <strain evidence="4">Chok-6</strain>
    </source>
</reference>